<protein>
    <submittedName>
        <fullName evidence="1">Uncharacterized protein</fullName>
    </submittedName>
</protein>
<organism evidence="1 2">
    <name type="scientific">Mythimna loreyi</name>
    <dbReference type="NCBI Taxonomy" id="667449"/>
    <lineage>
        <taxon>Eukaryota</taxon>
        <taxon>Metazoa</taxon>
        <taxon>Ecdysozoa</taxon>
        <taxon>Arthropoda</taxon>
        <taxon>Hexapoda</taxon>
        <taxon>Insecta</taxon>
        <taxon>Pterygota</taxon>
        <taxon>Neoptera</taxon>
        <taxon>Endopterygota</taxon>
        <taxon>Lepidoptera</taxon>
        <taxon>Glossata</taxon>
        <taxon>Ditrysia</taxon>
        <taxon>Noctuoidea</taxon>
        <taxon>Noctuidae</taxon>
        <taxon>Noctuinae</taxon>
        <taxon>Hadenini</taxon>
        <taxon>Mythimna</taxon>
    </lineage>
</organism>
<name>A0ACC2Q1X9_9NEOP</name>
<comment type="caution">
    <text evidence="1">The sequence shown here is derived from an EMBL/GenBank/DDBJ whole genome shotgun (WGS) entry which is preliminary data.</text>
</comment>
<sequence length="289" mass="33322">MASPMNKSPSESEIDQMSTPPNYVSHRSKRSWEDILIAEKLDDFKKEIKDMMAVFMSTQERELQKVSLTLKDIQESNINIQDTIKLLSSQNLDLEKKISQMEIHVKEDKKYITTLEHKIEDLETGCRKSNFVIKNVPKITGESKQDLIDMVMSLSQNIDCSMVKNDIKDIYRVRGNKQNFNTPIVVETGSTLLKNNILRMAKNFNIKYKTKLCCKHLGFKTHEDSPIFLSEHLTAKGSRLYFLARDLKRSGAYKYCWTAYGKVLVKKDDQAPSLIISSEAQIQQLMQEV</sequence>
<accession>A0ACC2Q1X9</accession>
<dbReference type="EMBL" id="CM056806">
    <property type="protein sequence ID" value="KAJ8704753.1"/>
    <property type="molecule type" value="Genomic_DNA"/>
</dbReference>
<keyword evidence="2" id="KW-1185">Reference proteome</keyword>
<gene>
    <name evidence="1" type="ORF">PYW08_012073</name>
</gene>
<reference evidence="1" key="1">
    <citation type="submission" date="2023-03" db="EMBL/GenBank/DDBJ databases">
        <title>Chromosome-level genomes of two armyworms, Mythimna separata and Mythimna loreyi, provide insights into the biosynthesis and reception of sex pheromones.</title>
        <authorList>
            <person name="Zhao H."/>
        </authorList>
    </citation>
    <scope>NUCLEOTIDE SEQUENCE</scope>
    <source>
        <strain evidence="1">BeijingLab</strain>
    </source>
</reference>
<evidence type="ECO:0000313" key="1">
    <source>
        <dbReference type="EMBL" id="KAJ8704753.1"/>
    </source>
</evidence>
<proteinExistence type="predicted"/>
<dbReference type="Proteomes" id="UP001231649">
    <property type="component" value="Chromosome 30"/>
</dbReference>
<evidence type="ECO:0000313" key="2">
    <source>
        <dbReference type="Proteomes" id="UP001231649"/>
    </source>
</evidence>